<evidence type="ECO:0000259" key="5">
    <source>
        <dbReference type="PROSITE" id="PS50921"/>
    </source>
</evidence>
<gene>
    <name evidence="6" type="ORF">AFM11_27730</name>
</gene>
<dbReference type="InterPro" id="IPR012074">
    <property type="entry name" value="GAF_ANTAR"/>
</dbReference>
<dbReference type="RefSeq" id="WP_067855679.1">
    <property type="nucleotide sequence ID" value="NZ_LGTW01000023.1"/>
</dbReference>
<dbReference type="GO" id="GO:0003723">
    <property type="term" value="F:RNA binding"/>
    <property type="evidence" value="ECO:0007669"/>
    <property type="project" value="InterPro"/>
</dbReference>
<accession>A0A132PF98</accession>
<keyword evidence="4" id="KW-0804">Transcription</keyword>
<organism evidence="6 7">
    <name type="scientific">Mycolicibacterium wolinskyi</name>
    <dbReference type="NCBI Taxonomy" id="59750"/>
    <lineage>
        <taxon>Bacteria</taxon>
        <taxon>Bacillati</taxon>
        <taxon>Actinomycetota</taxon>
        <taxon>Actinomycetes</taxon>
        <taxon>Mycobacteriales</taxon>
        <taxon>Mycobacteriaceae</taxon>
        <taxon>Mycolicibacterium</taxon>
    </lineage>
</organism>
<evidence type="ECO:0000256" key="2">
    <source>
        <dbReference type="ARBA" id="ARBA00022777"/>
    </source>
</evidence>
<dbReference type="InterPro" id="IPR036388">
    <property type="entry name" value="WH-like_DNA-bd_sf"/>
</dbReference>
<dbReference type="Gene3D" id="1.10.10.10">
    <property type="entry name" value="Winged helix-like DNA-binding domain superfamily/Winged helix DNA-binding domain"/>
    <property type="match status" value="1"/>
</dbReference>
<dbReference type="PATRIC" id="fig|59750.3.peg.3420"/>
<dbReference type="STRING" id="59750.AWC31_10265"/>
<dbReference type="AlphaFoldDB" id="A0A132PF98"/>
<feature type="domain" description="ANTAR" evidence="5">
    <location>
        <begin position="162"/>
        <end position="223"/>
    </location>
</feature>
<dbReference type="PIRSF" id="PIRSF036625">
    <property type="entry name" value="GAF_ANTAR"/>
    <property type="match status" value="1"/>
</dbReference>
<name>A0A132PF98_9MYCO</name>
<evidence type="ECO:0000256" key="1">
    <source>
        <dbReference type="ARBA" id="ARBA00022679"/>
    </source>
</evidence>
<keyword evidence="7" id="KW-1185">Reference proteome</keyword>
<dbReference type="Pfam" id="PF13185">
    <property type="entry name" value="GAF_2"/>
    <property type="match status" value="1"/>
</dbReference>
<keyword evidence="1" id="KW-0808">Transferase</keyword>
<evidence type="ECO:0000256" key="3">
    <source>
        <dbReference type="ARBA" id="ARBA00023015"/>
    </source>
</evidence>
<dbReference type="PROSITE" id="PS50921">
    <property type="entry name" value="ANTAR"/>
    <property type="match status" value="1"/>
</dbReference>
<dbReference type="SMART" id="SM01012">
    <property type="entry name" value="ANTAR"/>
    <property type="match status" value="1"/>
</dbReference>
<dbReference type="GO" id="GO:0016301">
    <property type="term" value="F:kinase activity"/>
    <property type="evidence" value="ECO:0007669"/>
    <property type="project" value="UniProtKB-KW"/>
</dbReference>
<dbReference type="SUPFAM" id="SSF55781">
    <property type="entry name" value="GAF domain-like"/>
    <property type="match status" value="1"/>
</dbReference>
<reference evidence="6 7" key="1">
    <citation type="submission" date="2015-07" db="EMBL/GenBank/DDBJ databases">
        <title>A draft genome sequence of Mycobacterium wolinskyi.</title>
        <authorList>
            <person name="de Man T.J."/>
            <person name="Perry K.A."/>
            <person name="Coulliette A.D."/>
            <person name="Jensen B."/>
            <person name="Toney N.C."/>
            <person name="Limbago B.M."/>
            <person name="Noble-Wang J."/>
        </authorList>
    </citation>
    <scope>NUCLEOTIDE SEQUENCE [LARGE SCALE GENOMIC DNA]</scope>
    <source>
        <strain evidence="6 7">CDC_01</strain>
    </source>
</reference>
<protein>
    <submittedName>
        <fullName evidence="6">Histidine kinase</fullName>
    </submittedName>
</protein>
<dbReference type="InterPro" id="IPR011006">
    <property type="entry name" value="CheY-like_superfamily"/>
</dbReference>
<evidence type="ECO:0000313" key="7">
    <source>
        <dbReference type="Proteomes" id="UP000070612"/>
    </source>
</evidence>
<dbReference type="Proteomes" id="UP000070612">
    <property type="component" value="Unassembled WGS sequence"/>
</dbReference>
<dbReference type="Pfam" id="PF03861">
    <property type="entry name" value="ANTAR"/>
    <property type="match status" value="1"/>
</dbReference>
<evidence type="ECO:0000313" key="6">
    <source>
        <dbReference type="EMBL" id="KWX20887.1"/>
    </source>
</evidence>
<dbReference type="InterPro" id="IPR005561">
    <property type="entry name" value="ANTAR"/>
</dbReference>
<dbReference type="InterPro" id="IPR029016">
    <property type="entry name" value="GAF-like_dom_sf"/>
</dbReference>
<sequence>MTSASNHDLAVRMAELARDVAVPAALEDVLRTTTKAVLDLVPGAQYAGMLLLGTGGKYETLAPTSDLMYELDHIQISTGEGPCVQAAVGDLIVRTDDFEHEQRWPVYTPKVLELGVRSSLSFMLYTTRRNAGALNMFSSEPHAFDAESEAIGSVLAAHAAAAIVAGRHGEQLQTALSSRDLIGQAKGMIMERYNVDAVRAFEMLRQLSQSSNVKLVDVAKQVIETRSGS</sequence>
<evidence type="ECO:0000256" key="4">
    <source>
        <dbReference type="ARBA" id="ARBA00023163"/>
    </source>
</evidence>
<dbReference type="Gene3D" id="3.30.450.40">
    <property type="match status" value="1"/>
</dbReference>
<keyword evidence="2 6" id="KW-0418">Kinase</keyword>
<dbReference type="EMBL" id="LGTW01000023">
    <property type="protein sequence ID" value="KWX20887.1"/>
    <property type="molecule type" value="Genomic_DNA"/>
</dbReference>
<keyword evidence="3" id="KW-0805">Transcription regulation</keyword>
<proteinExistence type="predicted"/>
<dbReference type="SUPFAM" id="SSF52172">
    <property type="entry name" value="CheY-like"/>
    <property type="match status" value="1"/>
</dbReference>
<dbReference type="InterPro" id="IPR003018">
    <property type="entry name" value="GAF"/>
</dbReference>
<comment type="caution">
    <text evidence="6">The sequence shown here is derived from an EMBL/GenBank/DDBJ whole genome shotgun (WGS) entry which is preliminary data.</text>
</comment>